<dbReference type="InterPro" id="IPR003959">
    <property type="entry name" value="ATPase_AAA_core"/>
</dbReference>
<dbReference type="SUPFAM" id="SSF52540">
    <property type="entry name" value="P-loop containing nucleoside triphosphate hydrolases"/>
    <property type="match status" value="1"/>
</dbReference>
<protein>
    <recommendedName>
        <fullName evidence="1">ATPase AAA-type core domain-containing protein</fullName>
    </recommendedName>
</protein>
<dbReference type="PANTHER" id="PTHR40396:SF1">
    <property type="entry name" value="ATPASE AAA-TYPE CORE DOMAIN-CONTAINING PROTEIN"/>
    <property type="match status" value="1"/>
</dbReference>
<dbReference type="GO" id="GO:0016887">
    <property type="term" value="F:ATP hydrolysis activity"/>
    <property type="evidence" value="ECO:0007669"/>
    <property type="project" value="InterPro"/>
</dbReference>
<evidence type="ECO:0000313" key="3">
    <source>
        <dbReference type="Proteomes" id="UP000076660"/>
    </source>
</evidence>
<dbReference type="OrthoDB" id="9809324at2"/>
<feature type="domain" description="ATPase AAA-type core" evidence="1">
    <location>
        <begin position="35"/>
        <end position="347"/>
    </location>
</feature>
<accession>A0A1W2LY18</accession>
<comment type="caution">
    <text evidence="2">The sequence shown here is derived from an EMBL/GenBank/DDBJ whole genome shotgun (WGS) entry which is preliminary data.</text>
</comment>
<evidence type="ECO:0000259" key="1">
    <source>
        <dbReference type="Pfam" id="PF13304"/>
    </source>
</evidence>
<evidence type="ECO:0000313" key="2">
    <source>
        <dbReference type="EMBL" id="ONF71735.1"/>
    </source>
</evidence>
<dbReference type="PANTHER" id="PTHR40396">
    <property type="entry name" value="ATPASE-LIKE PROTEIN"/>
    <property type="match status" value="1"/>
</dbReference>
<dbReference type="AlphaFoldDB" id="A0A1W2LY18"/>
<organism evidence="2 3">
    <name type="scientific">Amycolatopsis keratiniphila subsp. keratiniphila</name>
    <dbReference type="NCBI Taxonomy" id="227715"/>
    <lineage>
        <taxon>Bacteria</taxon>
        <taxon>Bacillati</taxon>
        <taxon>Actinomycetota</taxon>
        <taxon>Actinomycetes</taxon>
        <taxon>Pseudonocardiales</taxon>
        <taxon>Pseudonocardiaceae</taxon>
        <taxon>Amycolatopsis</taxon>
        <taxon>Amycolatopsis japonica group</taxon>
    </lineage>
</organism>
<dbReference type="RefSeq" id="WP_063277187.1">
    <property type="nucleotide sequence ID" value="NZ_LQMT02000012.1"/>
</dbReference>
<dbReference type="EMBL" id="LQMT02000012">
    <property type="protein sequence ID" value="ONF71735.1"/>
    <property type="molecule type" value="Genomic_DNA"/>
</dbReference>
<dbReference type="InterPro" id="IPR027417">
    <property type="entry name" value="P-loop_NTPase"/>
</dbReference>
<proteinExistence type="predicted"/>
<dbReference type="Proteomes" id="UP000076660">
    <property type="component" value="Unassembled WGS sequence"/>
</dbReference>
<dbReference type="Gene3D" id="3.40.50.300">
    <property type="entry name" value="P-loop containing nucleotide triphosphate hydrolases"/>
    <property type="match status" value="2"/>
</dbReference>
<dbReference type="GO" id="GO:0005524">
    <property type="term" value="F:ATP binding"/>
    <property type="evidence" value="ECO:0007669"/>
    <property type="project" value="InterPro"/>
</dbReference>
<gene>
    <name evidence="2" type="ORF">AVR91_0212330</name>
</gene>
<name>A0A1W2LY18_9PSEU</name>
<dbReference type="Pfam" id="PF13304">
    <property type="entry name" value="AAA_21"/>
    <property type="match status" value="1"/>
</dbReference>
<reference evidence="2 3" key="1">
    <citation type="submission" date="2016-12" db="EMBL/GenBank/DDBJ databases">
        <title>Amycolatopsis keratiniphila subsp. keratiniphila genome sequencing and assembly.</title>
        <authorList>
            <person name="Mayilraj S."/>
            <person name="Kaur N."/>
        </authorList>
    </citation>
    <scope>NUCLEOTIDE SEQUENCE [LARGE SCALE GENOMIC DNA]</scope>
    <source>
        <strain evidence="2 3">DSM 44409</strain>
    </source>
</reference>
<sequence>MLRSFRLGNHRSFRDEQELLLMPAMPGDERAAVPVAAIYGANASGKSNLLDGLAFMCGLVVAPESCGLADREGFRLGEHDAERASTFVIELVTEGVRYTYGFSIDDGAISEEWLYSYPEKRRRVVFERLREGVKFGSTTTELASKLGALEELIRPSVLLLSFGSSLDLGPLMPVFRWFEAELWIMQSDLSWSTDGLADRVGEYLQRDPRNAQRLVTLLSVADVGITDLSAELVQGGIRGEFQLRRGRPVLRRPSQPPRGKRWRLTFQHHGSRTLFELDDESAGTRNWLELIPSVLDVLDGGQVLLVDEIDSSLHPMLTAKLVGLFQSEETNPHGAQLIFTTHDTSLLGTMLGDNVLDRDQVWFVDKNAEGASELYPLTDFKPRKDQNTERRYLAGSYGAVPVLGDFTEAVLGR</sequence>